<comment type="caution">
    <text evidence="1">The sequence shown here is derived from an EMBL/GenBank/DDBJ whole genome shotgun (WGS) entry which is preliminary data.</text>
</comment>
<name>A0A1G1T1U3_9BACT</name>
<keyword evidence="2" id="KW-1185">Reference proteome</keyword>
<proteinExistence type="predicted"/>
<sequence length="317" mass="36027">MGSGANQSIRVLAMRTCDLCGSSDFKKLPFYYEFEGEKLQGTRCRRCELMFLDPQPTPAQLERLYGKEYFTDRPNYDRTQREVKFIEDGQKNEALNQLRPDKFTDYVLAHYPGRKFRYLEVGCGPGYTLKSLQALGWTTHGLEISEHAADFARRELHLPVVTGNIETTEDFHADQFDLAYMGDVLEHLRSPSATLAKFHRILGPGGLLVLALPSVLNLPSVRLGFAAYGALGKERKMDIPPYHLFEFTPNTIRKMLEKNGFEVVDLLNPVKPPKHIRLGGSLIEKVSKLAGQYPTYYLNKLTGRFGDRMFVVAKNLK</sequence>
<dbReference type="EMBL" id="MDZA01000397">
    <property type="protein sequence ID" value="OGX84822.1"/>
    <property type="molecule type" value="Genomic_DNA"/>
</dbReference>
<organism evidence="1 2">
    <name type="scientific">Hymenobacter coccineus</name>
    <dbReference type="NCBI Taxonomy" id="1908235"/>
    <lineage>
        <taxon>Bacteria</taxon>
        <taxon>Pseudomonadati</taxon>
        <taxon>Bacteroidota</taxon>
        <taxon>Cytophagia</taxon>
        <taxon>Cytophagales</taxon>
        <taxon>Hymenobacteraceae</taxon>
        <taxon>Hymenobacter</taxon>
    </lineage>
</organism>
<evidence type="ECO:0000313" key="2">
    <source>
        <dbReference type="Proteomes" id="UP000177506"/>
    </source>
</evidence>
<protein>
    <recommendedName>
        <fullName evidence="3">Class I SAM-dependent methyltransferase</fullName>
    </recommendedName>
</protein>
<reference evidence="1 2" key="1">
    <citation type="submission" date="2016-08" db="EMBL/GenBank/DDBJ databases">
        <title>Hymenobacter coccineus sp. nov., Hymenobacter lapidarius sp. nov. and Hymenobacter glacialis sp. nov., isolated from Antarctic soil.</title>
        <authorList>
            <person name="Sedlacek I."/>
            <person name="Kralova S."/>
            <person name="Kyrova K."/>
            <person name="Maslanova I."/>
            <person name="Stankova E."/>
            <person name="Vrbovska V."/>
            <person name="Nemec M."/>
            <person name="Bartak M."/>
            <person name="Svec P."/>
            <person name="Busse H.-J."/>
            <person name="Pantucek R."/>
        </authorList>
    </citation>
    <scope>NUCLEOTIDE SEQUENCE [LARGE SCALE GENOMIC DNA]</scope>
    <source>
        <strain evidence="1 2">CCM 8649</strain>
    </source>
</reference>
<dbReference type="Pfam" id="PF13489">
    <property type="entry name" value="Methyltransf_23"/>
    <property type="match status" value="1"/>
</dbReference>
<dbReference type="CDD" id="cd02440">
    <property type="entry name" value="AdoMet_MTases"/>
    <property type="match status" value="1"/>
</dbReference>
<dbReference type="SUPFAM" id="SSF53335">
    <property type="entry name" value="S-adenosyl-L-methionine-dependent methyltransferases"/>
    <property type="match status" value="1"/>
</dbReference>
<dbReference type="PANTHER" id="PTHR43861:SF6">
    <property type="entry name" value="METHYLTRANSFERASE TYPE 11"/>
    <property type="match status" value="1"/>
</dbReference>
<evidence type="ECO:0008006" key="3">
    <source>
        <dbReference type="Google" id="ProtNLM"/>
    </source>
</evidence>
<dbReference type="PANTHER" id="PTHR43861">
    <property type="entry name" value="TRANS-ACONITATE 2-METHYLTRANSFERASE-RELATED"/>
    <property type="match status" value="1"/>
</dbReference>
<dbReference type="Gene3D" id="3.40.50.150">
    <property type="entry name" value="Vaccinia Virus protein VP39"/>
    <property type="match status" value="1"/>
</dbReference>
<gene>
    <name evidence="1" type="ORF">BEN49_01610</name>
</gene>
<dbReference type="Proteomes" id="UP000177506">
    <property type="component" value="Unassembled WGS sequence"/>
</dbReference>
<accession>A0A1G1T1U3</accession>
<dbReference type="AlphaFoldDB" id="A0A1G1T1U3"/>
<evidence type="ECO:0000313" key="1">
    <source>
        <dbReference type="EMBL" id="OGX84822.1"/>
    </source>
</evidence>
<dbReference type="InterPro" id="IPR029063">
    <property type="entry name" value="SAM-dependent_MTases_sf"/>
</dbReference>